<protein>
    <submittedName>
        <fullName evidence="2">Uncharacterized protein</fullName>
    </submittedName>
</protein>
<organism evidence="2 3">
    <name type="scientific">Giardia intestinalis (strain ATCC 50803 / WB clone C6)</name>
    <name type="common">Giardia lamblia</name>
    <dbReference type="NCBI Taxonomy" id="184922"/>
    <lineage>
        <taxon>Eukaryota</taxon>
        <taxon>Metamonada</taxon>
        <taxon>Diplomonadida</taxon>
        <taxon>Hexamitidae</taxon>
        <taxon>Giardiinae</taxon>
        <taxon>Giardia</taxon>
    </lineage>
</organism>
<dbReference type="HOGENOM" id="CLU_313412_0_0_1"/>
<dbReference type="Gene3D" id="3.80.10.10">
    <property type="entry name" value="Ribonuclease Inhibitor"/>
    <property type="match status" value="2"/>
</dbReference>
<dbReference type="EMBL" id="AACB03000001">
    <property type="protein sequence ID" value="KAE8305389.1"/>
    <property type="molecule type" value="Genomic_DNA"/>
</dbReference>
<dbReference type="OMA" id="ERDTQFM"/>
<gene>
    <name evidence="2" type="ORF">GL50803_0016021</name>
</gene>
<reference evidence="2 3" key="1">
    <citation type="journal article" date="2007" name="Science">
        <title>Genomic minimalism in the early diverging intestinal parasite Giardia lamblia.</title>
        <authorList>
            <person name="Morrison H.G."/>
            <person name="McArthur A.G."/>
            <person name="Gillin F.D."/>
            <person name="Aley S.B."/>
            <person name="Adam R.D."/>
            <person name="Olsen G.J."/>
            <person name="Best A.A."/>
            <person name="Cande W.Z."/>
            <person name="Chen F."/>
            <person name="Cipriano M.J."/>
            <person name="Davids B.J."/>
            <person name="Dawson S.C."/>
            <person name="Elmendorf H.G."/>
            <person name="Hehl A.B."/>
            <person name="Holder M.E."/>
            <person name="Huse S.M."/>
            <person name="Kim U.U."/>
            <person name="Lasek-Nesselquist E."/>
            <person name="Manning G."/>
            <person name="Nigam A."/>
            <person name="Nixon J.E."/>
            <person name="Palm D."/>
            <person name="Passamaneck N.E."/>
            <person name="Prabhu A."/>
            <person name="Reich C.I."/>
            <person name="Reiner D.S."/>
            <person name="Samuelson J."/>
            <person name="Svard S.G."/>
            <person name="Sogin M.L."/>
        </authorList>
    </citation>
    <scope>NUCLEOTIDE SEQUENCE [LARGE SCALE GENOMIC DNA]</scope>
    <source>
        <strain evidence="2 3">WB C6</strain>
    </source>
</reference>
<accession>D3KGI5</accession>
<dbReference type="GO" id="GO:0016477">
    <property type="term" value="P:cell migration"/>
    <property type="evidence" value="ECO:0000318"/>
    <property type="project" value="GO_Central"/>
</dbReference>
<dbReference type="InterPro" id="IPR032675">
    <property type="entry name" value="LRR_dom_sf"/>
</dbReference>
<proteinExistence type="predicted"/>
<feature type="region of interest" description="Disordered" evidence="1">
    <location>
        <begin position="706"/>
        <end position="747"/>
    </location>
</feature>
<name>D3KGI5_GIAIC</name>
<evidence type="ECO:0000256" key="1">
    <source>
        <dbReference type="SAM" id="MobiDB-lite"/>
    </source>
</evidence>
<dbReference type="VEuPathDB" id="GiardiaDB:GL50803_16021"/>
<evidence type="ECO:0000313" key="2">
    <source>
        <dbReference type="EMBL" id="KAE8305389.1"/>
    </source>
</evidence>
<dbReference type="AlphaFoldDB" id="D3KGI5"/>
<dbReference type="Proteomes" id="UP000001548">
    <property type="component" value="Unassembled WGS sequence"/>
</dbReference>
<dbReference type="GO" id="GO:0005886">
    <property type="term" value="C:plasma membrane"/>
    <property type="evidence" value="ECO:0000318"/>
    <property type="project" value="GO_Central"/>
</dbReference>
<sequence>MRPDTGNGSAPTNAPSERYIIRSLSDFEGLLMSWQTQVGLHLHLQLSSDALSRNDLHEIAKLLKSKSCYIFLDFCGTAFTENDILDVATMLSYSSAGAVVYGLDFSQTSVSTSALTGILPVLDLSNLLHLDLSYTLVSDRFFSEVVTIMEEADAPFPLVSLSLRNCYRLGESDALCAFIARTTRIQTLDLTGVSLQPPTLVNLTDLLYEQEYLSYLSLSNLCRTATSNPSATSSWEGDMRQIIYNILQLPQVQTIDLSGTPIKDIGLYYISQVIDKLLVAKHRFSLEFINLACTGMTDKCVSFLKQILQSMKESSLRSINLIGNRLTVASLEDLRRASTLAGIHLLFDPPLAYYGRGISSRLLERDTQFMDKYSILSLLPHTFSDKPKLTKEESDRIGFSYACNDIVEGALKAYSQNYEDIVPYVLDSVSSSAHELPIAIAASRHSVTTRYVPMSSAKEKDSVQFTNTFLNASEIVYSQDRDTSNPCLDSITYTFSSDDEVSADLLIKKTSSIASQCHKNPDVPSPKAEHVFRSANADTERPLAMSALLSAFIRTDNSAIPVSPFFKQEPKTQPEIPLATETNPETMAVDDGANVDGVQLEASDIQPEVVRSVPITAPSDHSFALAPPFSAGMFVIDESEIVRQRTSEQHTPPEMVSHGHDSVYSKCEASDHVDLSLIRGSVSNSDDGDMQPSEIQPNIQELAPGHQCSITSDSWGSTPPQKVTTQDSPFSSFEEAAPNSDEWSSPYPAEPNVELNETLAEGDFVEQAKHSASVPCIPISTLSISESRRTKLASYMAQTSADPRESKCGFVNKFRVWYASEYEKQKYNVQELLLALDKGLCAAHDCRQICNTVGLTATVNMHASALTVTWFDKLKHKTKTAMLFKDIQTAELVGSGKSGVVHLKTSETEIVVSVMDKAERRLFLELLLLFMTSQS</sequence>
<dbReference type="GO" id="GO:0030027">
    <property type="term" value="C:lamellipodium"/>
    <property type="evidence" value="ECO:0000318"/>
    <property type="project" value="GO_Central"/>
</dbReference>
<comment type="caution">
    <text evidence="2">The sequence shown here is derived from an EMBL/GenBank/DDBJ whole genome shotgun (WGS) entry which is preliminary data.</text>
</comment>
<dbReference type="GO" id="GO:0034315">
    <property type="term" value="P:regulation of Arp2/3 complex-mediated actin nucleation"/>
    <property type="evidence" value="ECO:0000318"/>
    <property type="project" value="GO_Central"/>
</dbReference>
<keyword evidence="3" id="KW-1185">Reference proteome</keyword>
<dbReference type="SUPFAM" id="SSF52047">
    <property type="entry name" value="RNI-like"/>
    <property type="match status" value="1"/>
</dbReference>
<evidence type="ECO:0000313" key="3">
    <source>
        <dbReference type="Proteomes" id="UP000001548"/>
    </source>
</evidence>
<feature type="compositionally biased region" description="Polar residues" evidence="1">
    <location>
        <begin position="708"/>
        <end position="731"/>
    </location>
</feature>